<proteinExistence type="predicted"/>
<accession>E6STP6</accession>
<evidence type="ECO:0000256" key="1">
    <source>
        <dbReference type="SAM" id="Phobius"/>
    </source>
</evidence>
<organism evidence="2 3">
    <name type="scientific">Bacteroides helcogenes (strain ATCC 35417 / DSM 20613 / JCM 6297 / CCUG 15421 / P 36-108)</name>
    <dbReference type="NCBI Taxonomy" id="693979"/>
    <lineage>
        <taxon>Bacteria</taxon>
        <taxon>Pseudomonadati</taxon>
        <taxon>Bacteroidota</taxon>
        <taxon>Bacteroidia</taxon>
        <taxon>Bacteroidales</taxon>
        <taxon>Bacteroidaceae</taxon>
        <taxon>Bacteroides</taxon>
    </lineage>
</organism>
<keyword evidence="1" id="KW-0472">Membrane</keyword>
<evidence type="ECO:0000313" key="3">
    <source>
        <dbReference type="Proteomes" id="UP000008630"/>
    </source>
</evidence>
<protein>
    <submittedName>
        <fullName evidence="2">Uncharacterized protein</fullName>
    </submittedName>
</protein>
<reference evidence="2 3" key="2">
    <citation type="journal article" date="2011" name="Stand. Genomic Sci.">
        <title>Complete genome sequence of Bacteroides helcogenes type strain (P 36-108).</title>
        <authorList>
            <person name="Pati A."/>
            <person name="Gronow S."/>
            <person name="Zeytun A."/>
            <person name="Lapidus A."/>
            <person name="Nolan M."/>
            <person name="Hammon N."/>
            <person name="Deshpande S."/>
            <person name="Cheng J.F."/>
            <person name="Tapia R."/>
            <person name="Han C."/>
            <person name="Goodwin L."/>
            <person name="Pitluck S."/>
            <person name="Liolios K."/>
            <person name="Pagani I."/>
            <person name="Ivanova N."/>
            <person name="Mavromatis K."/>
            <person name="Chen A."/>
            <person name="Palaniappan K."/>
            <person name="Land M."/>
            <person name="Hauser L."/>
            <person name="Chang Y.J."/>
            <person name="Jeffries C.D."/>
            <person name="Detter J.C."/>
            <person name="Brambilla E."/>
            <person name="Rohde M."/>
            <person name="Goker M."/>
            <person name="Woyke T."/>
            <person name="Bristow J."/>
            <person name="Eisen J.A."/>
            <person name="Markowitz V."/>
            <person name="Hugenholtz P."/>
            <person name="Kyrpides N.C."/>
            <person name="Klenk H.P."/>
            <person name="Lucas S."/>
        </authorList>
    </citation>
    <scope>NUCLEOTIDE SEQUENCE [LARGE SCALE GENOMIC DNA]</scope>
    <source>
        <strain evidence="3">ATCC 35417 / DSM 20613 / JCM 6297 / CCUG 15421 / P 36-108</strain>
    </source>
</reference>
<keyword evidence="1" id="KW-0812">Transmembrane</keyword>
<dbReference type="KEGG" id="bhl:Bache_2325"/>
<reference key="1">
    <citation type="submission" date="2010-11" db="EMBL/GenBank/DDBJ databases">
        <title>The complete genome of Bacteroides helcogenes P 36-108.</title>
        <authorList>
            <consortium name="US DOE Joint Genome Institute (JGI-PGF)"/>
            <person name="Lucas S."/>
            <person name="Copeland A."/>
            <person name="Lapidus A."/>
            <person name="Bruce D."/>
            <person name="Goodwin L."/>
            <person name="Pitluck S."/>
            <person name="Kyrpides N."/>
            <person name="Mavromatis K."/>
            <person name="Ivanova N."/>
            <person name="Zeytun A."/>
            <person name="Brettin T."/>
            <person name="Detter J.C."/>
            <person name="Tapia R."/>
            <person name="Han C."/>
            <person name="Land M."/>
            <person name="Hauser L."/>
            <person name="Markowitz V."/>
            <person name="Cheng J.-F."/>
            <person name="Hugenholtz P."/>
            <person name="Woyke T."/>
            <person name="Wu D."/>
            <person name="Gronow S."/>
            <person name="Wellnitz S."/>
            <person name="Brambilla E."/>
            <person name="Klenk H.-P."/>
            <person name="Eisen J.A."/>
        </authorList>
    </citation>
    <scope>NUCLEOTIDE SEQUENCE</scope>
    <source>
        <strain>P 36-108</strain>
    </source>
</reference>
<keyword evidence="1" id="KW-1133">Transmembrane helix</keyword>
<dbReference type="EMBL" id="CP002352">
    <property type="protein sequence ID" value="ADV44293.1"/>
    <property type="molecule type" value="Genomic_DNA"/>
</dbReference>
<gene>
    <name evidence="2" type="ordered locus">Bache_2325</name>
</gene>
<name>E6STP6_BACT6</name>
<dbReference type="Proteomes" id="UP000008630">
    <property type="component" value="Chromosome"/>
</dbReference>
<sequence length="64" mass="7666">MLSKQTRYTLKFGKREQNKRGNEYNKKPFSLKCSHTCGRGFFILIKFCAYPLIIISYFGAFRYR</sequence>
<dbReference type="AlphaFoldDB" id="E6STP6"/>
<keyword evidence="3" id="KW-1185">Reference proteome</keyword>
<feature type="transmembrane region" description="Helical" evidence="1">
    <location>
        <begin position="41"/>
        <end position="61"/>
    </location>
</feature>
<evidence type="ECO:0000313" key="2">
    <source>
        <dbReference type="EMBL" id="ADV44293.1"/>
    </source>
</evidence>
<dbReference type="HOGENOM" id="CLU_2858514_0_0_10"/>